<dbReference type="RefSeq" id="WP_013469429.1">
    <property type="nucleotide sequence ID" value="NC_014810.2"/>
</dbReference>
<name>E7ACN2_HELFC</name>
<dbReference type="GeneID" id="36133886"/>
<evidence type="ECO:0000313" key="2">
    <source>
        <dbReference type="Proteomes" id="UP000007934"/>
    </source>
</evidence>
<dbReference type="Proteomes" id="UP000007934">
    <property type="component" value="Chromosome"/>
</dbReference>
<organism evidence="1 2">
    <name type="scientific">Helicobacter felis (strain ATCC 49179 / CCUG 28539 / NCTC 12436 / CS1)</name>
    <dbReference type="NCBI Taxonomy" id="936155"/>
    <lineage>
        <taxon>Bacteria</taxon>
        <taxon>Pseudomonadati</taxon>
        <taxon>Campylobacterota</taxon>
        <taxon>Epsilonproteobacteria</taxon>
        <taxon>Campylobacterales</taxon>
        <taxon>Helicobacteraceae</taxon>
        <taxon>Helicobacter</taxon>
    </lineage>
</organism>
<dbReference type="OrthoDB" id="5324640at2"/>
<dbReference type="PROSITE" id="PS51257">
    <property type="entry name" value="PROKAR_LIPOPROTEIN"/>
    <property type="match status" value="1"/>
</dbReference>
<dbReference type="HOGENOM" id="CLU_1394660_0_0_7"/>
<evidence type="ECO:0008006" key="3">
    <source>
        <dbReference type="Google" id="ProtNLM"/>
    </source>
</evidence>
<proteinExistence type="predicted"/>
<accession>E7ACN2</accession>
<sequence length="195" mass="21184">MRVWISGACLVPLLSGCLNLNLKQVLPEVSVYDLNTQTPPSNACSSSKKVALVGVVVADLYNSKDMIFKRMDGKIERSVRQKFADLPSNLLKNMFILESMRQCMALGVPSGARASVQLNVLSLGFVEGKDGTYAQIILRVVNSATANSFIVIKQQKVTLQTDAKTLDIPINAITALQNMASQALQEVALQIKTTL</sequence>
<protein>
    <recommendedName>
        <fullName evidence="3">ABC-type transport auxiliary lipoprotein component domain-containing protein</fullName>
    </recommendedName>
</protein>
<dbReference type="STRING" id="936155.HFELIS_09790"/>
<reference evidence="1 2" key="1">
    <citation type="journal article" date="2011" name="Genome Biol. Evol.">
        <title>Comparative whole genome sequence analysis of the carcinogenic bacterial model pathogen Helicobacter felis.</title>
        <authorList>
            <person name="Arnold I.C."/>
            <person name="Zigova Z."/>
            <person name="Holden M."/>
            <person name="Lawley T.D."/>
            <person name="Rad R."/>
            <person name="Dougan G."/>
            <person name="Falkow S."/>
            <person name="Bentley S.D."/>
            <person name="Muller A."/>
        </authorList>
    </citation>
    <scope>NUCLEOTIDE SEQUENCE [LARGE SCALE GENOMIC DNA]</scope>
    <source>
        <strain evidence="2">ATCC 49179 / CCUG 28539 / NCTC 12436 / CS1</strain>
    </source>
</reference>
<dbReference type="eggNOG" id="ENOG5030HXK">
    <property type="taxonomic scope" value="Bacteria"/>
</dbReference>
<dbReference type="KEGG" id="hfe:HFELIS_09790"/>
<dbReference type="EMBL" id="FQ670179">
    <property type="protein sequence ID" value="CBY83063.1"/>
    <property type="molecule type" value="Genomic_DNA"/>
</dbReference>
<gene>
    <name evidence="1" type="ordered locus">Hfelis_09790</name>
</gene>
<evidence type="ECO:0000313" key="1">
    <source>
        <dbReference type="EMBL" id="CBY83063.1"/>
    </source>
</evidence>
<keyword evidence="2" id="KW-1185">Reference proteome</keyword>
<dbReference type="AlphaFoldDB" id="E7ACN2"/>